<protein>
    <submittedName>
        <fullName evidence="1">Putative ovule protein</fullName>
    </submittedName>
</protein>
<dbReference type="EMBL" id="GEDG01005695">
    <property type="protein sequence ID" value="JAP32769.1"/>
    <property type="molecule type" value="Transcribed_RNA"/>
</dbReference>
<organism evidence="1">
    <name type="scientific">Solanum chacoense</name>
    <name type="common">Chaco potato</name>
    <dbReference type="NCBI Taxonomy" id="4108"/>
    <lineage>
        <taxon>Eukaryota</taxon>
        <taxon>Viridiplantae</taxon>
        <taxon>Streptophyta</taxon>
        <taxon>Embryophyta</taxon>
        <taxon>Tracheophyta</taxon>
        <taxon>Spermatophyta</taxon>
        <taxon>Magnoliopsida</taxon>
        <taxon>eudicotyledons</taxon>
        <taxon>Gunneridae</taxon>
        <taxon>Pentapetalae</taxon>
        <taxon>asterids</taxon>
        <taxon>lamiids</taxon>
        <taxon>Solanales</taxon>
        <taxon>Solanaceae</taxon>
        <taxon>Solanoideae</taxon>
        <taxon>Solaneae</taxon>
        <taxon>Solanum</taxon>
    </lineage>
</organism>
<proteinExistence type="predicted"/>
<evidence type="ECO:0000313" key="1">
    <source>
        <dbReference type="EMBL" id="JAP32769.1"/>
    </source>
</evidence>
<accession>A0A0V0IJY6</accession>
<name>A0A0V0IJY6_SOLCH</name>
<dbReference type="AlphaFoldDB" id="A0A0V0IJY6"/>
<sequence length="86" mass="9795">MEIKTGMKNLPAVIPMKNLLAVIRDAFINYFQQVNKSDGFDFDEYPGSSMYTPIRPLLKSDGLPKFDDEIKGYASMAIKYYFGDDV</sequence>
<reference evidence="1" key="1">
    <citation type="submission" date="2015-12" db="EMBL/GenBank/DDBJ databases">
        <title>Gene expression during late stages of embryo sac development: a critical building block for successful pollen-pistil interactions.</title>
        <authorList>
            <person name="Liu Y."/>
            <person name="Joly V."/>
            <person name="Sabar M."/>
            <person name="Matton D.P."/>
        </authorList>
    </citation>
    <scope>NUCLEOTIDE SEQUENCE</scope>
</reference>